<name>A0ACB0M7N9_TRIPR</name>
<gene>
    <name evidence="1" type="ORF">MILVUS5_LOCUS39406</name>
</gene>
<dbReference type="Proteomes" id="UP001177021">
    <property type="component" value="Unassembled WGS sequence"/>
</dbReference>
<organism evidence="1 2">
    <name type="scientific">Trifolium pratense</name>
    <name type="common">Red clover</name>
    <dbReference type="NCBI Taxonomy" id="57577"/>
    <lineage>
        <taxon>Eukaryota</taxon>
        <taxon>Viridiplantae</taxon>
        <taxon>Streptophyta</taxon>
        <taxon>Embryophyta</taxon>
        <taxon>Tracheophyta</taxon>
        <taxon>Spermatophyta</taxon>
        <taxon>Magnoliopsida</taxon>
        <taxon>eudicotyledons</taxon>
        <taxon>Gunneridae</taxon>
        <taxon>Pentapetalae</taxon>
        <taxon>rosids</taxon>
        <taxon>fabids</taxon>
        <taxon>Fabales</taxon>
        <taxon>Fabaceae</taxon>
        <taxon>Papilionoideae</taxon>
        <taxon>50 kb inversion clade</taxon>
        <taxon>NPAAA clade</taxon>
        <taxon>Hologalegina</taxon>
        <taxon>IRL clade</taxon>
        <taxon>Trifolieae</taxon>
        <taxon>Trifolium</taxon>
    </lineage>
</organism>
<evidence type="ECO:0000313" key="1">
    <source>
        <dbReference type="EMBL" id="CAJ2676739.1"/>
    </source>
</evidence>
<reference evidence="1" key="1">
    <citation type="submission" date="2023-10" db="EMBL/GenBank/DDBJ databases">
        <authorList>
            <person name="Rodriguez Cubillos JULIANA M."/>
            <person name="De Vega J."/>
        </authorList>
    </citation>
    <scope>NUCLEOTIDE SEQUENCE</scope>
</reference>
<dbReference type="EMBL" id="CASHSV030000823">
    <property type="protein sequence ID" value="CAJ2676739.1"/>
    <property type="molecule type" value="Genomic_DNA"/>
</dbReference>
<protein>
    <submittedName>
        <fullName evidence="1">Uncharacterized protein</fullName>
    </submittedName>
</protein>
<comment type="caution">
    <text evidence="1">The sequence shown here is derived from an EMBL/GenBank/DDBJ whole genome shotgun (WGS) entry which is preliminary data.</text>
</comment>
<keyword evidence="2" id="KW-1185">Reference proteome</keyword>
<sequence length="1079" mass="120605">MDSDSNHKRPFQHNPSSISASVVFNHFEVPLFSATQNGAVSICKSMHLHADKPYLIGRKSRDCEFVFNDRRVSKRHCQIFFDGSLRKLYILSGVLSLTDSTVNSKFRLVHEFRKRVRFSRGSEGFPFLEASNGVFVNGVEIRKGMAVELYEGDRVSLVCGNLNGSCGIRNRIGFVVERIVLENCVGDDDDDDDDGEIDRLTFSGHSQSGKRSKRVFAVKANDTKFDGVVGRARFLVDRCRDILLSDDPLSCILRSDLDLQCGYKRAFRTGLVQKVVEDNGVDIVQSSSALLCESKGMDLEGNGGSFCPKENLEVDCVNVNAFADKNLNLVVSDYIEKDNVSSDGNNGQGENGCNFYPPPGKNFYLNRLEFMNHDLSGLDKSISLNELIHPIESMTRMFIATFTSDIPWFLTYCKIPLHLPVTIACQNTEKCWSSKPDERVSVPYHNYPNLVVVHPPFPETIAFGKDRKRHGIACHHPKLIVLQREDSIRVVITSANLVEKQWNSVTNTVWWQDFPRAILVDFASLFPKIYDDEIHRDSKCDFAAQLAGFMASLVIDVPSQAHWITQLTKYDFGGATGHLVASVPGVHLNRTSILSESYQSSSFLGSVVASVVGLSHLFRTVADSNGAGLKALAAVLGKSCNNAYGTFKIVLRRNHNVPADENAVSVLVPKSDQTSEGDYVQLGFLPRNVAKWVSPLWDAGFFAFSGYVFPKEALAAALGENCQKVQLILNVSEGHHFRDMSKMMQSEQIAAFCSLIASMQRHYGLWRLQEVLNKYRWPESLKSEIVYGASSIGSVNSKFLAAFSAAAGKKSLQHFDSEESDPEWGCWNAREELKNPSVKIIFPTIERVKNAYDGILPSRRILCFSERTWQRLKTLDVLHDAIPHSHERVGHPMHTKVVRRCFWSRRGAPSIGWVYCGSHNFSAAAWGRQISNPSGTKTDGPHKGDPSVNSALHICNYELGIIFTFPPKENNDFPKAKSTKLDDIILPFVVPAPKYGSQDRPATKLAMREALTELAEREGEKQAEEEMMEEILEEEEEIEEINCVGEEKEEEKAYADILWSQVDSSHSQDSDAVVMAQST</sequence>
<evidence type="ECO:0000313" key="2">
    <source>
        <dbReference type="Proteomes" id="UP001177021"/>
    </source>
</evidence>
<proteinExistence type="predicted"/>
<accession>A0ACB0M7N9</accession>